<evidence type="ECO:0000313" key="1">
    <source>
        <dbReference type="EMBL" id="CAB4154009.1"/>
    </source>
</evidence>
<gene>
    <name evidence="1" type="ORF">UFOVP638_47</name>
</gene>
<name>A0A6J5NER1_9CAUD</name>
<accession>A0A6J5NER1</accession>
<protein>
    <submittedName>
        <fullName evidence="1">Uncharacterized protein</fullName>
    </submittedName>
</protein>
<organism evidence="1">
    <name type="scientific">uncultured Caudovirales phage</name>
    <dbReference type="NCBI Taxonomy" id="2100421"/>
    <lineage>
        <taxon>Viruses</taxon>
        <taxon>Duplodnaviria</taxon>
        <taxon>Heunggongvirae</taxon>
        <taxon>Uroviricota</taxon>
        <taxon>Caudoviricetes</taxon>
        <taxon>Peduoviridae</taxon>
        <taxon>Maltschvirus</taxon>
        <taxon>Maltschvirus maltsch</taxon>
    </lineage>
</organism>
<reference evidence="1" key="1">
    <citation type="submission" date="2020-04" db="EMBL/GenBank/DDBJ databases">
        <authorList>
            <person name="Chiriac C."/>
            <person name="Salcher M."/>
            <person name="Ghai R."/>
            <person name="Kavagutti S V."/>
        </authorList>
    </citation>
    <scope>NUCLEOTIDE SEQUENCE</scope>
</reference>
<proteinExistence type="predicted"/>
<dbReference type="EMBL" id="LR796595">
    <property type="protein sequence ID" value="CAB4154009.1"/>
    <property type="molecule type" value="Genomic_DNA"/>
</dbReference>
<sequence length="150" mass="15260">MALPSSGTLSISQIRTELGSSSGSLRTLSGLAGKSTPDAISEFYGYANNSITFSSSYSYTGTTSASYSGTVTIVGSTATFNARSTSTGNFTTDTNITINGNTRRARQLGGPGTTNSTTFTLAAGTYSYTFSCTIGPSGAGTGIGQIIFTQ</sequence>